<sequence>MTGILRVAKEGIFSGLNNLSVYSILDEKYSSYFGLTEKEVREALEYYELDYNIQEVKEWYNGYLFGNTEMYNPWSIISYMANKK</sequence>
<evidence type="ECO:0000313" key="2">
    <source>
        <dbReference type="Proteomes" id="UP000031184"/>
    </source>
</evidence>
<dbReference type="PATRIC" id="fig|1226633.4.peg.2086"/>
<reference evidence="1 2" key="1">
    <citation type="submission" date="2013-08" db="EMBL/GenBank/DDBJ databases">
        <title>An opportunistic ruminal bacterium that causes liver abscesses in cattle.</title>
        <authorList>
            <person name="Benahmed F.H."/>
            <person name="Rasmussen M."/>
            <person name="Harbottle H."/>
            <person name="Soppet D."/>
            <person name="Nagaraja T.G."/>
            <person name="Davidson M."/>
        </authorList>
    </citation>
    <scope>NUCLEOTIDE SEQUENCE [LARGE SCALE GENOMIC DNA]</scope>
    <source>
        <strain evidence="1 2">B35</strain>
    </source>
</reference>
<dbReference type="PANTHER" id="PTHR34825:SF1">
    <property type="entry name" value="AAA-ATPASE-LIKE DOMAIN-CONTAINING PROTEIN"/>
    <property type="match status" value="1"/>
</dbReference>
<name>A0A0B4EN56_9FUSO</name>
<dbReference type="Proteomes" id="UP000031184">
    <property type="component" value="Unassembled WGS sequence"/>
</dbReference>
<dbReference type="AlphaFoldDB" id="A0A0B4EN56"/>
<dbReference type="PANTHER" id="PTHR34825">
    <property type="entry name" value="CONSERVED PROTEIN, WITH A WEAK D-GALACTARATE DEHYDRATASE/ALTRONATE HYDROLASE DOMAIN"/>
    <property type="match status" value="1"/>
</dbReference>
<accession>A0A0B4EN56</accession>
<organism evidence="1 2">
    <name type="scientific">Fusobacterium necrophorum subsp. funduliforme B35</name>
    <dbReference type="NCBI Taxonomy" id="1226633"/>
    <lineage>
        <taxon>Bacteria</taxon>
        <taxon>Fusobacteriati</taxon>
        <taxon>Fusobacteriota</taxon>
        <taxon>Fusobacteriia</taxon>
        <taxon>Fusobacteriales</taxon>
        <taxon>Fusobacteriaceae</taxon>
        <taxon>Fusobacterium</taxon>
    </lineage>
</organism>
<evidence type="ECO:0000313" key="1">
    <source>
        <dbReference type="EMBL" id="KID48325.1"/>
    </source>
</evidence>
<dbReference type="EMBL" id="AUZI01000026">
    <property type="protein sequence ID" value="KID48325.1"/>
    <property type="molecule type" value="Genomic_DNA"/>
</dbReference>
<comment type="caution">
    <text evidence="1">The sequence shown here is derived from an EMBL/GenBank/DDBJ whole genome shotgun (WGS) entry which is preliminary data.</text>
</comment>
<proteinExistence type="predicted"/>
<gene>
    <name evidence="1" type="ORF">C095_10290</name>
</gene>
<protein>
    <submittedName>
        <fullName evidence="1">Uncharacterized protein</fullName>
    </submittedName>
</protein>